<dbReference type="RefSeq" id="WP_191735020.1">
    <property type="nucleotide sequence ID" value="NZ_JACYFS010000001.1"/>
</dbReference>
<comment type="caution">
    <text evidence="2">The sequence shown here is derived from an EMBL/GenBank/DDBJ whole genome shotgun (WGS) entry which is preliminary data.</text>
</comment>
<organism evidence="2 3">
    <name type="scientific">Chryseobacterium caseinilyticum</name>
    <dbReference type="NCBI Taxonomy" id="2771428"/>
    <lineage>
        <taxon>Bacteria</taxon>
        <taxon>Pseudomonadati</taxon>
        <taxon>Bacteroidota</taxon>
        <taxon>Flavobacteriia</taxon>
        <taxon>Flavobacteriales</taxon>
        <taxon>Weeksellaceae</taxon>
        <taxon>Chryseobacterium group</taxon>
        <taxon>Chryseobacterium</taxon>
    </lineage>
</organism>
<sequence>MQRKRSVKLLNRKGAIAFFLFSASFYSAQFMNGLNRIYMQEGEKINLPREYNFFVNEQKKNSHEIFFKNLQHSDGNGGSFNSLDLIFFENKKYDFLKTGFVIVPEINSKLMGKPISTVPVRATGTWKAPKGTVDFDTYNPRNNTTNFFYMKFFGNITDEQLLAHFFNMKVANFNSKIDNSVQFIRDINKANKIQINENFDSESPGLLTRLCKEINSKMPDSDCNFAPYKAYLANPDEDKTRKNLDDFYGSIWNNGVDDVTNEYILPRGSIDLPQKALKLVLPNQFFYGKSKNDQSDVFFYINNIQHNLTYDFKLKTYVFIFKITPFADSLSSDFKFISSYHNTLKGKQEVGEIEVKKNEIKNIELLLYPDRMEVQVYFKGNDNRFDYHYKLKNIFNIKKNNQ</sequence>
<accession>A0ABR8Z7D5</accession>
<keyword evidence="1" id="KW-0732">Signal</keyword>
<name>A0ABR8Z7D5_9FLAO</name>
<gene>
    <name evidence="2" type="ORF">IC610_02115</name>
</gene>
<proteinExistence type="predicted"/>
<feature type="signal peptide" evidence="1">
    <location>
        <begin position="1"/>
        <end position="28"/>
    </location>
</feature>
<evidence type="ECO:0000313" key="3">
    <source>
        <dbReference type="Proteomes" id="UP000637299"/>
    </source>
</evidence>
<protein>
    <submittedName>
        <fullName evidence="2">Uncharacterized protein</fullName>
    </submittedName>
</protein>
<feature type="chain" id="PRO_5046896014" evidence="1">
    <location>
        <begin position="29"/>
        <end position="402"/>
    </location>
</feature>
<dbReference type="EMBL" id="JACYFS010000001">
    <property type="protein sequence ID" value="MBD8081212.1"/>
    <property type="molecule type" value="Genomic_DNA"/>
</dbReference>
<dbReference type="Proteomes" id="UP000637299">
    <property type="component" value="Unassembled WGS sequence"/>
</dbReference>
<evidence type="ECO:0000313" key="2">
    <source>
        <dbReference type="EMBL" id="MBD8081212.1"/>
    </source>
</evidence>
<reference evidence="2 3" key="1">
    <citation type="submission" date="2020-09" db="EMBL/GenBank/DDBJ databases">
        <title>Genome seq and assembly of Chryseobacterium sp.</title>
        <authorList>
            <person name="Chhetri G."/>
        </authorList>
    </citation>
    <scope>NUCLEOTIDE SEQUENCE [LARGE SCALE GENOMIC DNA]</scope>
    <source>
        <strain evidence="2 3">GCR10</strain>
    </source>
</reference>
<evidence type="ECO:0000256" key="1">
    <source>
        <dbReference type="SAM" id="SignalP"/>
    </source>
</evidence>
<keyword evidence="3" id="KW-1185">Reference proteome</keyword>